<reference evidence="5 6" key="1">
    <citation type="submission" date="2024-07" db="EMBL/GenBank/DDBJ databases">
        <authorList>
            <person name="Thanompreechachai J."/>
            <person name="Duangmal K."/>
        </authorList>
    </citation>
    <scope>NUCLEOTIDE SEQUENCE [LARGE SCALE GENOMIC DNA]</scope>
    <source>
        <strain evidence="5 6">LSe6-4</strain>
    </source>
</reference>
<dbReference type="EMBL" id="JBGFTU010000019">
    <property type="protein sequence ID" value="MEZ0166267.1"/>
    <property type="molecule type" value="Genomic_DNA"/>
</dbReference>
<feature type="compositionally biased region" description="Basic and acidic residues" evidence="2">
    <location>
        <begin position="1"/>
        <end position="11"/>
    </location>
</feature>
<protein>
    <submittedName>
        <fullName evidence="5">LCP family protein</fullName>
    </submittedName>
</protein>
<evidence type="ECO:0000256" key="2">
    <source>
        <dbReference type="SAM" id="MobiDB-lite"/>
    </source>
</evidence>
<evidence type="ECO:0000256" key="1">
    <source>
        <dbReference type="ARBA" id="ARBA00006068"/>
    </source>
</evidence>
<organism evidence="5 6">
    <name type="scientific">Kineococcus halophytocola</name>
    <dbReference type="NCBI Taxonomy" id="3234027"/>
    <lineage>
        <taxon>Bacteria</taxon>
        <taxon>Bacillati</taxon>
        <taxon>Actinomycetota</taxon>
        <taxon>Actinomycetes</taxon>
        <taxon>Kineosporiales</taxon>
        <taxon>Kineosporiaceae</taxon>
        <taxon>Kineococcus</taxon>
    </lineage>
</organism>
<sequence>MPAEPPERDSHATSGAGEEGADAERWHSSTYGRPRRPAGRGPGRGAGREQARAAQTPGREQRLADLHRPVPAPPAARPAGQDPPGPGEPHRGAPHGAAPHRPRRRPNVRRRRVLAVVAVLVVLAVAYPLTLAWRGWSSVEQVAAASTGERPAATPGTTYLIVGSDSRDGLTPEEIEEYSAGGDDISGRRTDTIMLLHVPDSGGPAALISIPRDSWVPVPGHDRNKINAAFAIGGAPLLMQTVEQVSGLRVDHYVETGFGGFARIVDAVGGVTMCPAEAVDDVRAGLDIPAGCQSMDGRTALGYARYRYTDNQGDFGRVQRQRDLLGAITSKAASPATLLNPFRAFPLASAGGSAVTVDEGSSITDLVGFLRGMREATGAGGISMTVPVSNPSLRTGHGIAVKWDTDKTLAMFGDLKADDTEALRSLTS</sequence>
<proteinExistence type="inferred from homology"/>
<feature type="domain" description="Cell envelope-related transcriptional attenuator" evidence="4">
    <location>
        <begin position="189"/>
        <end position="333"/>
    </location>
</feature>
<comment type="similarity">
    <text evidence="1">Belongs to the LytR/CpsA/Psr (LCP) family.</text>
</comment>
<dbReference type="Pfam" id="PF03816">
    <property type="entry name" value="LytR_cpsA_psr"/>
    <property type="match status" value="1"/>
</dbReference>
<dbReference type="PANTHER" id="PTHR33392:SF6">
    <property type="entry name" value="POLYISOPRENYL-TEICHOIC ACID--PEPTIDOGLYCAN TEICHOIC ACID TRANSFERASE TAGU"/>
    <property type="match status" value="1"/>
</dbReference>
<accession>A0ABV4H654</accession>
<feature type="transmembrane region" description="Helical" evidence="3">
    <location>
        <begin position="113"/>
        <end position="136"/>
    </location>
</feature>
<keyword evidence="3" id="KW-1133">Transmembrane helix</keyword>
<feature type="region of interest" description="Disordered" evidence="2">
    <location>
        <begin position="1"/>
        <end position="106"/>
    </location>
</feature>
<feature type="compositionally biased region" description="Pro residues" evidence="2">
    <location>
        <begin position="70"/>
        <end position="87"/>
    </location>
</feature>
<comment type="caution">
    <text evidence="5">The sequence shown here is derived from an EMBL/GenBank/DDBJ whole genome shotgun (WGS) entry which is preliminary data.</text>
</comment>
<evidence type="ECO:0000313" key="5">
    <source>
        <dbReference type="EMBL" id="MEZ0166267.1"/>
    </source>
</evidence>
<dbReference type="InterPro" id="IPR004474">
    <property type="entry name" value="LytR_CpsA_psr"/>
</dbReference>
<evidence type="ECO:0000259" key="4">
    <source>
        <dbReference type="Pfam" id="PF03816"/>
    </source>
</evidence>
<evidence type="ECO:0000256" key="3">
    <source>
        <dbReference type="SAM" id="Phobius"/>
    </source>
</evidence>
<dbReference type="PANTHER" id="PTHR33392">
    <property type="entry name" value="POLYISOPRENYL-TEICHOIC ACID--PEPTIDOGLYCAN TEICHOIC ACID TRANSFERASE TAGU"/>
    <property type="match status" value="1"/>
</dbReference>
<keyword evidence="6" id="KW-1185">Reference proteome</keyword>
<dbReference type="Proteomes" id="UP001565927">
    <property type="component" value="Unassembled WGS sequence"/>
</dbReference>
<dbReference type="Gene3D" id="3.40.630.190">
    <property type="entry name" value="LCP protein"/>
    <property type="match status" value="1"/>
</dbReference>
<feature type="compositionally biased region" description="Basic and acidic residues" evidence="2">
    <location>
        <begin position="59"/>
        <end position="68"/>
    </location>
</feature>
<name>A0ABV4H654_9ACTN</name>
<keyword evidence="3" id="KW-0472">Membrane</keyword>
<dbReference type="NCBIfam" id="TIGR00350">
    <property type="entry name" value="lytR_cpsA_psr"/>
    <property type="match status" value="1"/>
</dbReference>
<dbReference type="RefSeq" id="WP_370442487.1">
    <property type="nucleotide sequence ID" value="NZ_JBGFTU010000019.1"/>
</dbReference>
<dbReference type="InterPro" id="IPR050922">
    <property type="entry name" value="LytR/CpsA/Psr_CW_biosynth"/>
</dbReference>
<gene>
    <name evidence="5" type="ORF">AB2L27_16015</name>
</gene>
<evidence type="ECO:0000313" key="6">
    <source>
        <dbReference type="Proteomes" id="UP001565927"/>
    </source>
</evidence>
<keyword evidence="3" id="KW-0812">Transmembrane</keyword>